<dbReference type="Proteomes" id="UP001603857">
    <property type="component" value="Unassembled WGS sequence"/>
</dbReference>
<dbReference type="EMBL" id="JBGMDY010000003">
    <property type="protein sequence ID" value="KAL2339481.1"/>
    <property type="molecule type" value="Genomic_DNA"/>
</dbReference>
<proteinExistence type="predicted"/>
<dbReference type="AlphaFoldDB" id="A0ABD1MV01"/>
<keyword evidence="1" id="KW-1133">Transmembrane helix</keyword>
<protein>
    <submittedName>
        <fullName evidence="2">Uncharacterized protein</fullName>
    </submittedName>
</protein>
<accession>A0ABD1MV01</accession>
<evidence type="ECO:0000256" key="1">
    <source>
        <dbReference type="SAM" id="Phobius"/>
    </source>
</evidence>
<name>A0ABD1MV01_9FABA</name>
<reference evidence="2 3" key="1">
    <citation type="submission" date="2024-08" db="EMBL/GenBank/DDBJ databases">
        <title>Insights into the chromosomal genome structure of Flemingia macrophylla.</title>
        <authorList>
            <person name="Ding Y."/>
            <person name="Zhao Y."/>
            <person name="Bi W."/>
            <person name="Wu M."/>
            <person name="Zhao G."/>
            <person name="Gong Y."/>
            <person name="Li W."/>
            <person name="Zhang P."/>
        </authorList>
    </citation>
    <scope>NUCLEOTIDE SEQUENCE [LARGE SCALE GENOMIC DNA]</scope>
    <source>
        <strain evidence="2">DYQJB</strain>
        <tissue evidence="2">Leaf</tissue>
    </source>
</reference>
<organism evidence="2 3">
    <name type="scientific">Flemingia macrophylla</name>
    <dbReference type="NCBI Taxonomy" id="520843"/>
    <lineage>
        <taxon>Eukaryota</taxon>
        <taxon>Viridiplantae</taxon>
        <taxon>Streptophyta</taxon>
        <taxon>Embryophyta</taxon>
        <taxon>Tracheophyta</taxon>
        <taxon>Spermatophyta</taxon>
        <taxon>Magnoliopsida</taxon>
        <taxon>eudicotyledons</taxon>
        <taxon>Gunneridae</taxon>
        <taxon>Pentapetalae</taxon>
        <taxon>rosids</taxon>
        <taxon>fabids</taxon>
        <taxon>Fabales</taxon>
        <taxon>Fabaceae</taxon>
        <taxon>Papilionoideae</taxon>
        <taxon>50 kb inversion clade</taxon>
        <taxon>NPAAA clade</taxon>
        <taxon>indigoferoid/millettioid clade</taxon>
        <taxon>Phaseoleae</taxon>
        <taxon>Flemingia</taxon>
    </lineage>
</organism>
<evidence type="ECO:0000313" key="2">
    <source>
        <dbReference type="EMBL" id="KAL2339481.1"/>
    </source>
</evidence>
<keyword evidence="1" id="KW-0812">Transmembrane</keyword>
<keyword evidence="1" id="KW-0472">Membrane</keyword>
<evidence type="ECO:0000313" key="3">
    <source>
        <dbReference type="Proteomes" id="UP001603857"/>
    </source>
</evidence>
<gene>
    <name evidence="2" type="ORF">Fmac_007421</name>
</gene>
<feature type="transmembrane region" description="Helical" evidence="1">
    <location>
        <begin position="24"/>
        <end position="44"/>
    </location>
</feature>
<sequence length="89" mass="10332">MDIGCGLNLMILHFGNTLSAARDIGFFPIFIILVSSYFFIFLSLRIELSIKRVIITHTQLIELNTLYHQGDKTSKKEHELYSRKINQNM</sequence>
<keyword evidence="3" id="KW-1185">Reference proteome</keyword>
<comment type="caution">
    <text evidence="2">The sequence shown here is derived from an EMBL/GenBank/DDBJ whole genome shotgun (WGS) entry which is preliminary data.</text>
</comment>